<evidence type="ECO:0000313" key="5">
    <source>
        <dbReference type="EMBL" id="ALT69335.1"/>
    </source>
</evidence>
<dbReference type="Gene3D" id="1.10.10.10">
    <property type="entry name" value="Winged helix-like DNA-binding domain superfamily/Winged helix DNA-binding domain"/>
    <property type="match status" value="1"/>
</dbReference>
<evidence type="ECO:0000256" key="3">
    <source>
        <dbReference type="ARBA" id="ARBA00023163"/>
    </source>
</evidence>
<dbReference type="KEGG" id="mmil:sm9_1567"/>
<dbReference type="PATRIC" id="fig|230361.4.peg.1624"/>
<dbReference type="AlphaFoldDB" id="A0A0U3E5Q2"/>
<evidence type="ECO:0000259" key="4">
    <source>
        <dbReference type="PROSITE" id="PS50995"/>
    </source>
</evidence>
<dbReference type="PROSITE" id="PS50995">
    <property type="entry name" value="HTH_MARR_2"/>
    <property type="match status" value="1"/>
</dbReference>
<dbReference type="SMART" id="SM00347">
    <property type="entry name" value="HTH_MARR"/>
    <property type="match status" value="1"/>
</dbReference>
<evidence type="ECO:0000256" key="2">
    <source>
        <dbReference type="ARBA" id="ARBA00023125"/>
    </source>
</evidence>
<organism evidence="5 6">
    <name type="scientific">Methanobrevibacter millerae</name>
    <dbReference type="NCBI Taxonomy" id="230361"/>
    <lineage>
        <taxon>Archaea</taxon>
        <taxon>Methanobacteriati</taxon>
        <taxon>Methanobacteriota</taxon>
        <taxon>Methanomada group</taxon>
        <taxon>Methanobacteria</taxon>
        <taxon>Methanobacteriales</taxon>
        <taxon>Methanobacteriaceae</taxon>
        <taxon>Methanobrevibacter</taxon>
    </lineage>
</organism>
<dbReference type="PROSITE" id="PS01117">
    <property type="entry name" value="HTH_MARR_1"/>
    <property type="match status" value="1"/>
</dbReference>
<dbReference type="PRINTS" id="PR00598">
    <property type="entry name" value="HTHMARR"/>
</dbReference>
<name>A0A0U3E5Q2_9EURY</name>
<accession>A0A0U3E5Q2</accession>
<dbReference type="SUPFAM" id="SSF46785">
    <property type="entry name" value="Winged helix' DNA-binding domain"/>
    <property type="match status" value="1"/>
</dbReference>
<dbReference type="GO" id="GO:0003700">
    <property type="term" value="F:DNA-binding transcription factor activity"/>
    <property type="evidence" value="ECO:0007669"/>
    <property type="project" value="InterPro"/>
</dbReference>
<keyword evidence="6" id="KW-1185">Reference proteome</keyword>
<dbReference type="InterPro" id="IPR000835">
    <property type="entry name" value="HTH_MarR-typ"/>
</dbReference>
<protein>
    <submittedName>
        <fullName evidence="5">Transcriptional regulator MarR family</fullName>
    </submittedName>
</protein>
<keyword evidence="2" id="KW-0238">DNA-binding</keyword>
<feature type="domain" description="HTH marR-type" evidence="4">
    <location>
        <begin position="2"/>
        <end position="130"/>
    </location>
</feature>
<dbReference type="Proteomes" id="UP000067738">
    <property type="component" value="Chromosome"/>
</dbReference>
<keyword evidence="1" id="KW-0805">Transcription regulation</keyword>
<dbReference type="GO" id="GO:0003677">
    <property type="term" value="F:DNA binding"/>
    <property type="evidence" value="ECO:0007669"/>
    <property type="project" value="UniProtKB-KW"/>
</dbReference>
<dbReference type="Pfam" id="PF01047">
    <property type="entry name" value="MarR"/>
    <property type="match status" value="1"/>
</dbReference>
<dbReference type="OrthoDB" id="82486at2157"/>
<gene>
    <name evidence="5" type="primary">hpaR</name>
    <name evidence="5" type="ORF">sm9_1567</name>
</gene>
<evidence type="ECO:0000313" key="6">
    <source>
        <dbReference type="Proteomes" id="UP000067738"/>
    </source>
</evidence>
<dbReference type="InterPro" id="IPR036388">
    <property type="entry name" value="WH-like_DNA-bd_sf"/>
</dbReference>
<dbReference type="PANTHER" id="PTHR42756">
    <property type="entry name" value="TRANSCRIPTIONAL REGULATOR, MARR"/>
    <property type="match status" value="1"/>
</dbReference>
<dbReference type="PANTHER" id="PTHR42756:SF1">
    <property type="entry name" value="TRANSCRIPTIONAL REPRESSOR OF EMRAB OPERON"/>
    <property type="match status" value="1"/>
</dbReference>
<keyword evidence="3" id="KW-0804">Transcription</keyword>
<evidence type="ECO:0000256" key="1">
    <source>
        <dbReference type="ARBA" id="ARBA00023015"/>
    </source>
</evidence>
<reference evidence="5 6" key="1">
    <citation type="submission" date="2015-04" db="EMBL/GenBank/DDBJ databases">
        <title>The complete genome sequence of the rumen methanogen Methanobrevibacter millerae SM9.</title>
        <authorList>
            <person name="Leahy S.C."/>
            <person name="Kelly W.J."/>
            <person name="Pacheco D.M."/>
            <person name="Li D."/>
            <person name="Altermann E."/>
            <person name="Attwood G.T."/>
        </authorList>
    </citation>
    <scope>NUCLEOTIDE SEQUENCE [LARGE SCALE GENOMIC DNA]</scope>
    <source>
        <strain evidence="5 6">SM9</strain>
    </source>
</reference>
<proteinExistence type="predicted"/>
<dbReference type="EMBL" id="CP011266">
    <property type="protein sequence ID" value="ALT69335.1"/>
    <property type="molecule type" value="Genomic_DNA"/>
</dbReference>
<dbReference type="InterPro" id="IPR023187">
    <property type="entry name" value="Tscrpt_reg_MarR-type_CS"/>
</dbReference>
<sequence length="177" mass="20912">MNEKLYHKLNLINQMIEHKSKMNQNQINNLSRGQGRILAILQAKDGFSSKDLAILLGVSVSSVNYLLNKLEKSGFIIKVPSRQDKRVLIINLTEKGRNYKIKSSVGYDIFDCLDDDQKQDMDEYFNKVIYELRELVQKENPEKFDKQYKRRKELLQDILSRQDNIYWFNLIYGEAEE</sequence>
<dbReference type="InterPro" id="IPR036390">
    <property type="entry name" value="WH_DNA-bd_sf"/>
</dbReference>